<gene>
    <name evidence="2" type="ORF">AWB79_06168</name>
</gene>
<name>A0A158CY48_9BURK</name>
<feature type="compositionally biased region" description="Basic and acidic residues" evidence="1">
    <location>
        <begin position="55"/>
        <end position="66"/>
    </location>
</feature>
<dbReference type="AlphaFoldDB" id="A0A158CY48"/>
<evidence type="ECO:0000313" key="2">
    <source>
        <dbReference type="EMBL" id="SAK87288.1"/>
    </source>
</evidence>
<dbReference type="EMBL" id="FCOA02000031">
    <property type="protein sequence ID" value="SAK87288.1"/>
    <property type="molecule type" value="Genomic_DNA"/>
</dbReference>
<dbReference type="Proteomes" id="UP000054851">
    <property type="component" value="Unassembled WGS sequence"/>
</dbReference>
<keyword evidence="3" id="KW-1185">Reference proteome</keyword>
<organism evidence="2 3">
    <name type="scientific">Caballeronia hypogeia</name>
    <dbReference type="NCBI Taxonomy" id="1777140"/>
    <lineage>
        <taxon>Bacteria</taxon>
        <taxon>Pseudomonadati</taxon>
        <taxon>Pseudomonadota</taxon>
        <taxon>Betaproteobacteria</taxon>
        <taxon>Burkholderiales</taxon>
        <taxon>Burkholderiaceae</taxon>
        <taxon>Caballeronia</taxon>
    </lineage>
</organism>
<evidence type="ECO:0000313" key="3">
    <source>
        <dbReference type="Proteomes" id="UP000054851"/>
    </source>
</evidence>
<reference evidence="2" key="1">
    <citation type="submission" date="2016-01" db="EMBL/GenBank/DDBJ databases">
        <authorList>
            <person name="Peeters C."/>
        </authorList>
    </citation>
    <scope>NUCLEOTIDE SEQUENCE</scope>
    <source>
        <strain evidence="2">LMG 29322</strain>
    </source>
</reference>
<accession>A0A158CY48</accession>
<feature type="region of interest" description="Disordered" evidence="1">
    <location>
        <begin position="47"/>
        <end position="66"/>
    </location>
</feature>
<protein>
    <submittedName>
        <fullName evidence="2">Uncharacterized protein</fullName>
    </submittedName>
</protein>
<evidence type="ECO:0000256" key="1">
    <source>
        <dbReference type="SAM" id="MobiDB-lite"/>
    </source>
</evidence>
<proteinExistence type="predicted"/>
<sequence length="66" mass="7376">MSERVTHHAQVDLSIGHVRSRAVPQPVSRSFFQQVGTRRRHFIALTKSSGGPSKHLLDDRMQGGAR</sequence>
<comment type="caution">
    <text evidence="2">The sequence shown here is derived from an EMBL/GenBank/DDBJ whole genome shotgun (WGS) entry which is preliminary data.</text>
</comment>